<name>A0A0V0H6H5_SOLCH</name>
<dbReference type="EMBL" id="GEDG01024685">
    <property type="protein sequence ID" value="JAP15789.1"/>
    <property type="molecule type" value="Transcribed_RNA"/>
</dbReference>
<dbReference type="InterPro" id="IPR036875">
    <property type="entry name" value="Znf_CCHC_sf"/>
</dbReference>
<dbReference type="GO" id="GO:0008270">
    <property type="term" value="F:zinc ion binding"/>
    <property type="evidence" value="ECO:0007669"/>
    <property type="project" value="InterPro"/>
</dbReference>
<organism evidence="2">
    <name type="scientific">Solanum chacoense</name>
    <name type="common">Chaco potato</name>
    <dbReference type="NCBI Taxonomy" id="4108"/>
    <lineage>
        <taxon>Eukaryota</taxon>
        <taxon>Viridiplantae</taxon>
        <taxon>Streptophyta</taxon>
        <taxon>Embryophyta</taxon>
        <taxon>Tracheophyta</taxon>
        <taxon>Spermatophyta</taxon>
        <taxon>Magnoliopsida</taxon>
        <taxon>eudicotyledons</taxon>
        <taxon>Gunneridae</taxon>
        <taxon>Pentapetalae</taxon>
        <taxon>asterids</taxon>
        <taxon>lamiids</taxon>
        <taxon>Solanales</taxon>
        <taxon>Solanaceae</taxon>
        <taxon>Solanoideae</taxon>
        <taxon>Solaneae</taxon>
        <taxon>Solanum</taxon>
    </lineage>
</organism>
<proteinExistence type="predicted"/>
<dbReference type="AlphaFoldDB" id="A0A0V0H6H5"/>
<dbReference type="SUPFAM" id="SSF57756">
    <property type="entry name" value="Retrovirus zinc finger-like domains"/>
    <property type="match status" value="1"/>
</dbReference>
<feature type="compositionally biased region" description="Low complexity" evidence="1">
    <location>
        <begin position="23"/>
        <end position="45"/>
    </location>
</feature>
<evidence type="ECO:0000313" key="2">
    <source>
        <dbReference type="EMBL" id="JAP15789.1"/>
    </source>
</evidence>
<reference evidence="2" key="1">
    <citation type="submission" date="2015-12" db="EMBL/GenBank/DDBJ databases">
        <title>Gene expression during late stages of embryo sac development: a critical building block for successful pollen-pistil interactions.</title>
        <authorList>
            <person name="Liu Y."/>
            <person name="Joly V."/>
            <person name="Sabar M."/>
            <person name="Matton D.P."/>
        </authorList>
    </citation>
    <scope>NUCLEOTIDE SEQUENCE</scope>
</reference>
<dbReference type="GO" id="GO:0003676">
    <property type="term" value="F:nucleic acid binding"/>
    <property type="evidence" value="ECO:0007669"/>
    <property type="project" value="InterPro"/>
</dbReference>
<evidence type="ECO:0000256" key="1">
    <source>
        <dbReference type="SAM" id="MobiDB-lite"/>
    </source>
</evidence>
<accession>A0A0V0H6H5</accession>
<sequence length="146" mass="16258">MNSLLKHQDIDRSSSIITAAVAQRTNFQPQNQRNNRRLPNQSSRPQAPRQADPGNQQNGRLPRQAVKCQLCQKIGHTADVCRSKSHNHFEAKVNFVSNHHSDANPWILDSGATHHVTTESANLEGYTGNEEVSMGTVKLFPLLTLV</sequence>
<feature type="region of interest" description="Disordered" evidence="1">
    <location>
        <begin position="23"/>
        <end position="61"/>
    </location>
</feature>
<protein>
    <submittedName>
        <fullName evidence="2">Putative ovule protein</fullName>
    </submittedName>
</protein>